<sequence length="247" mass="26796">MKPSPLFSIACFMAYVVSASPRPDQAIGTRQSYIGVACTNTVYSNVYGTCQTTSTCSSRTGLADTNPDCPGPDNVQCCILDDCVNGASGTCLDTRQWNCRGSGGWNSGNHCPGPVVEKTWFLMHPSTTTSPNRHHAVAPPTGFEEACLPPDNNPRSHPKYHLVQAPPFLRYESLKEGVHDIPSPLHALVEFVLDNLEEQFHAGIQELEISIPYIDGCNNRAELEKQAAYENEPAAKKKGAFPSDANA</sequence>
<feature type="chain" id="PRO_5041468836" evidence="1">
    <location>
        <begin position="20"/>
        <end position="247"/>
    </location>
</feature>
<gene>
    <name evidence="2" type="ORF">B0T18DRAFT_392306</name>
</gene>
<keyword evidence="1" id="KW-0732">Signal</keyword>
<name>A0AA40K2J5_9PEZI</name>
<evidence type="ECO:0000313" key="2">
    <source>
        <dbReference type="EMBL" id="KAK0743551.1"/>
    </source>
</evidence>
<dbReference type="AlphaFoldDB" id="A0AA40K2J5"/>
<keyword evidence="3" id="KW-1185">Reference proteome</keyword>
<dbReference type="EMBL" id="JAUKUD010000005">
    <property type="protein sequence ID" value="KAK0743551.1"/>
    <property type="molecule type" value="Genomic_DNA"/>
</dbReference>
<evidence type="ECO:0000256" key="1">
    <source>
        <dbReference type="SAM" id="SignalP"/>
    </source>
</evidence>
<reference evidence="2" key="1">
    <citation type="submission" date="2023-06" db="EMBL/GenBank/DDBJ databases">
        <title>Genome-scale phylogeny and comparative genomics of the fungal order Sordariales.</title>
        <authorList>
            <consortium name="Lawrence Berkeley National Laboratory"/>
            <person name="Hensen N."/>
            <person name="Bonometti L."/>
            <person name="Westerberg I."/>
            <person name="Brannstrom I.O."/>
            <person name="Guillou S."/>
            <person name="Cros-Aarteil S."/>
            <person name="Calhoun S."/>
            <person name="Haridas S."/>
            <person name="Kuo A."/>
            <person name="Mondo S."/>
            <person name="Pangilinan J."/>
            <person name="Riley R."/>
            <person name="LaButti K."/>
            <person name="Andreopoulos B."/>
            <person name="Lipzen A."/>
            <person name="Chen C."/>
            <person name="Yanf M."/>
            <person name="Daum C."/>
            <person name="Ng V."/>
            <person name="Clum A."/>
            <person name="Steindorff A."/>
            <person name="Ohm R."/>
            <person name="Martin F."/>
            <person name="Silar P."/>
            <person name="Natvig D."/>
            <person name="Lalanne C."/>
            <person name="Gautier V."/>
            <person name="Ament-velasquez S.L."/>
            <person name="Kruys A."/>
            <person name="Hutchinson M.I."/>
            <person name="Powell A.J."/>
            <person name="Barry K."/>
            <person name="Miller A.N."/>
            <person name="Grigoriev I.V."/>
            <person name="Debuchy R."/>
            <person name="Gladieux P."/>
            <person name="Thoren M.H."/>
            <person name="Johannesson H."/>
        </authorList>
    </citation>
    <scope>NUCLEOTIDE SEQUENCE</scope>
    <source>
        <strain evidence="2">SMH3187-1</strain>
    </source>
</reference>
<dbReference type="Proteomes" id="UP001172155">
    <property type="component" value="Unassembled WGS sequence"/>
</dbReference>
<protein>
    <submittedName>
        <fullName evidence="2">Uncharacterized protein</fullName>
    </submittedName>
</protein>
<organism evidence="2 3">
    <name type="scientific">Schizothecium vesticola</name>
    <dbReference type="NCBI Taxonomy" id="314040"/>
    <lineage>
        <taxon>Eukaryota</taxon>
        <taxon>Fungi</taxon>
        <taxon>Dikarya</taxon>
        <taxon>Ascomycota</taxon>
        <taxon>Pezizomycotina</taxon>
        <taxon>Sordariomycetes</taxon>
        <taxon>Sordariomycetidae</taxon>
        <taxon>Sordariales</taxon>
        <taxon>Schizotheciaceae</taxon>
        <taxon>Schizothecium</taxon>
    </lineage>
</organism>
<evidence type="ECO:0000313" key="3">
    <source>
        <dbReference type="Proteomes" id="UP001172155"/>
    </source>
</evidence>
<comment type="caution">
    <text evidence="2">The sequence shown here is derived from an EMBL/GenBank/DDBJ whole genome shotgun (WGS) entry which is preliminary data.</text>
</comment>
<accession>A0AA40K2J5</accession>
<proteinExistence type="predicted"/>
<feature type="signal peptide" evidence="1">
    <location>
        <begin position="1"/>
        <end position="19"/>
    </location>
</feature>